<feature type="chain" id="PRO_5045694134" evidence="2">
    <location>
        <begin position="20"/>
        <end position="313"/>
    </location>
</feature>
<evidence type="ECO:0000313" key="3">
    <source>
        <dbReference type="EMBL" id="MFD2169383.1"/>
    </source>
</evidence>
<keyword evidence="4" id="KW-1185">Reference proteome</keyword>
<keyword evidence="2" id="KW-0732">Signal</keyword>
<gene>
    <name evidence="3" type="ORF">ACFSOY_05020</name>
</gene>
<evidence type="ECO:0000256" key="2">
    <source>
        <dbReference type="SAM" id="SignalP"/>
    </source>
</evidence>
<evidence type="ECO:0000256" key="1">
    <source>
        <dbReference type="SAM" id="MobiDB-lite"/>
    </source>
</evidence>
<sequence>MKKFTALAGVLLLSSSLLAACTPNAAPNVKDRVGSYSTDRGGRIMDNNRIGVRNTPYDQDRLGVRDNIGPDRGPNVLTNDARTRQDAAFRNMRTDQSLKARVESIPGIRTAHVLVAGNVAYVGINQGTALRGDGNRAGTLTRDMPPMAARDQTMHDVNRNIRGGTVTPYGDGRNIGLSGLTPQTPTTPSNYGTNIMGATDGTRNLNRAGTYTAPAQSDVSNDVKQRVVAAVKQANPSITTVYVSANPGLYNRMDAFVRDTVSGHPIRGLGDLGDMLRRMFPTTGGTGVGTAGTPGTPGPTTGGTAPGVTNVTR</sequence>
<dbReference type="RefSeq" id="WP_386044429.1">
    <property type="nucleotide sequence ID" value="NZ_JBHUIO010000002.1"/>
</dbReference>
<dbReference type="PROSITE" id="PS51257">
    <property type="entry name" value="PROKAR_LIPOPROTEIN"/>
    <property type="match status" value="1"/>
</dbReference>
<reference evidence="4" key="1">
    <citation type="journal article" date="2019" name="Int. J. Syst. Evol. Microbiol.">
        <title>The Global Catalogue of Microorganisms (GCM) 10K type strain sequencing project: providing services to taxonomists for standard genome sequencing and annotation.</title>
        <authorList>
            <consortium name="The Broad Institute Genomics Platform"/>
            <consortium name="The Broad Institute Genome Sequencing Center for Infectious Disease"/>
            <person name="Wu L."/>
            <person name="Ma J."/>
        </authorList>
    </citation>
    <scope>NUCLEOTIDE SEQUENCE [LARGE SCALE GENOMIC DNA]</scope>
    <source>
        <strain evidence="4">CGMCC 1.13574</strain>
    </source>
</reference>
<accession>A0ABW4ZUG5</accession>
<dbReference type="InterPro" id="IPR019076">
    <property type="entry name" value="Spore_lipoprot_YhcN/YlaJ-like"/>
</dbReference>
<organism evidence="3 4">
    <name type="scientific">Tumebacillus lipolyticus</name>
    <dbReference type="NCBI Taxonomy" id="1280370"/>
    <lineage>
        <taxon>Bacteria</taxon>
        <taxon>Bacillati</taxon>
        <taxon>Bacillota</taxon>
        <taxon>Bacilli</taxon>
        <taxon>Bacillales</taxon>
        <taxon>Alicyclobacillaceae</taxon>
        <taxon>Tumebacillus</taxon>
    </lineage>
</organism>
<comment type="caution">
    <text evidence="3">The sequence shown here is derived from an EMBL/GenBank/DDBJ whole genome shotgun (WGS) entry which is preliminary data.</text>
</comment>
<dbReference type="Pfam" id="PF09580">
    <property type="entry name" value="Spore_YhcN_YlaJ"/>
    <property type="match status" value="1"/>
</dbReference>
<protein>
    <submittedName>
        <fullName evidence="3">YhcN/YlaJ family sporulation lipoprotein</fullName>
    </submittedName>
</protein>
<dbReference type="EMBL" id="JBHUIO010000002">
    <property type="protein sequence ID" value="MFD2169383.1"/>
    <property type="molecule type" value="Genomic_DNA"/>
</dbReference>
<dbReference type="Proteomes" id="UP001597343">
    <property type="component" value="Unassembled WGS sequence"/>
</dbReference>
<feature type="region of interest" description="Disordered" evidence="1">
    <location>
        <begin position="283"/>
        <end position="313"/>
    </location>
</feature>
<name>A0ABW4ZUG5_9BACL</name>
<evidence type="ECO:0000313" key="4">
    <source>
        <dbReference type="Proteomes" id="UP001597343"/>
    </source>
</evidence>
<feature type="signal peptide" evidence="2">
    <location>
        <begin position="1"/>
        <end position="19"/>
    </location>
</feature>
<keyword evidence="3" id="KW-0449">Lipoprotein</keyword>
<proteinExistence type="predicted"/>